<organism evidence="9 10">
    <name type="scientific">Ruania alkalisoli</name>
    <dbReference type="NCBI Taxonomy" id="2779775"/>
    <lineage>
        <taxon>Bacteria</taxon>
        <taxon>Bacillati</taxon>
        <taxon>Actinomycetota</taxon>
        <taxon>Actinomycetes</taxon>
        <taxon>Micrococcales</taxon>
        <taxon>Ruaniaceae</taxon>
        <taxon>Ruania</taxon>
    </lineage>
</organism>
<sequence>MSRRSTQPGPADAADLVGSSVLAPLAAGAAGLLLWEIVAGLTPSRLLPAPSALATRLATEISEGDILRYAATTASESLLGGLIGLAVALPLGYLLARSRLASAALGPYLAATQAIPAVALAPLIVLWFGYGLLPIAMLCALLVFFPIVVNTTLGLTTLDEEVLGAARLDGAGRWRLLLHIEAPLALPAVLAGVRNGFVLSITGAVVGEFVMGGQGLGLLLSVYRDRSDTTGMFATLIVLAAGAVGFYVLVRAWERKVRW</sequence>
<dbReference type="PANTHER" id="PTHR30151:SF20">
    <property type="entry name" value="ABC TRANSPORTER PERMEASE PROTEIN HI_0355-RELATED"/>
    <property type="match status" value="1"/>
</dbReference>
<dbReference type="PROSITE" id="PS50928">
    <property type="entry name" value="ABC_TM1"/>
    <property type="match status" value="1"/>
</dbReference>
<evidence type="ECO:0000256" key="5">
    <source>
        <dbReference type="ARBA" id="ARBA00022989"/>
    </source>
</evidence>
<evidence type="ECO:0000313" key="9">
    <source>
        <dbReference type="EMBL" id="QOR72475.1"/>
    </source>
</evidence>
<feature type="transmembrane region" description="Helical" evidence="7">
    <location>
        <begin position="135"/>
        <end position="155"/>
    </location>
</feature>
<proteinExistence type="inferred from homology"/>
<name>A0A7M1SY59_9MICO</name>
<evidence type="ECO:0000256" key="7">
    <source>
        <dbReference type="RuleBase" id="RU363032"/>
    </source>
</evidence>
<dbReference type="Gene3D" id="1.10.3720.10">
    <property type="entry name" value="MetI-like"/>
    <property type="match status" value="1"/>
</dbReference>
<evidence type="ECO:0000256" key="4">
    <source>
        <dbReference type="ARBA" id="ARBA00022692"/>
    </source>
</evidence>
<evidence type="ECO:0000313" key="10">
    <source>
        <dbReference type="Proteomes" id="UP000593758"/>
    </source>
</evidence>
<keyword evidence="6 7" id="KW-0472">Membrane</keyword>
<evidence type="ECO:0000259" key="8">
    <source>
        <dbReference type="PROSITE" id="PS50928"/>
    </source>
</evidence>
<keyword evidence="5 7" id="KW-1133">Transmembrane helix</keyword>
<dbReference type="InterPro" id="IPR035906">
    <property type="entry name" value="MetI-like_sf"/>
</dbReference>
<dbReference type="CDD" id="cd06261">
    <property type="entry name" value="TM_PBP2"/>
    <property type="match status" value="1"/>
</dbReference>
<evidence type="ECO:0000256" key="2">
    <source>
        <dbReference type="ARBA" id="ARBA00022448"/>
    </source>
</evidence>
<dbReference type="RefSeq" id="WP_193499110.1">
    <property type="nucleotide sequence ID" value="NZ_CP063169.1"/>
</dbReference>
<dbReference type="KEGG" id="halt:IM660_09750"/>
<dbReference type="GO" id="GO:0055085">
    <property type="term" value="P:transmembrane transport"/>
    <property type="evidence" value="ECO:0007669"/>
    <property type="project" value="InterPro"/>
</dbReference>
<evidence type="ECO:0000256" key="3">
    <source>
        <dbReference type="ARBA" id="ARBA00022475"/>
    </source>
</evidence>
<dbReference type="SUPFAM" id="SSF161098">
    <property type="entry name" value="MetI-like"/>
    <property type="match status" value="1"/>
</dbReference>
<keyword evidence="2 7" id="KW-0813">Transport</keyword>
<feature type="transmembrane region" description="Helical" evidence="7">
    <location>
        <begin position="232"/>
        <end position="253"/>
    </location>
</feature>
<feature type="domain" description="ABC transmembrane type-1" evidence="8">
    <location>
        <begin position="70"/>
        <end position="250"/>
    </location>
</feature>
<dbReference type="PANTHER" id="PTHR30151">
    <property type="entry name" value="ALKANE SULFONATE ABC TRANSPORTER-RELATED, MEMBRANE SUBUNIT"/>
    <property type="match status" value="1"/>
</dbReference>
<feature type="transmembrane region" description="Helical" evidence="7">
    <location>
        <begin position="108"/>
        <end position="129"/>
    </location>
</feature>
<protein>
    <submittedName>
        <fullName evidence="9">ABC transporter permease</fullName>
    </submittedName>
</protein>
<dbReference type="EMBL" id="CP063169">
    <property type="protein sequence ID" value="QOR72475.1"/>
    <property type="molecule type" value="Genomic_DNA"/>
</dbReference>
<keyword evidence="3" id="KW-1003">Cell membrane</keyword>
<feature type="transmembrane region" description="Helical" evidence="7">
    <location>
        <begin position="77"/>
        <end position="96"/>
    </location>
</feature>
<accession>A0A7M1SY59</accession>
<comment type="similarity">
    <text evidence="7">Belongs to the binding-protein-dependent transport system permease family.</text>
</comment>
<dbReference type="Proteomes" id="UP000593758">
    <property type="component" value="Chromosome"/>
</dbReference>
<reference evidence="9 10" key="1">
    <citation type="submission" date="2020-10" db="EMBL/GenBank/DDBJ databases">
        <title>Haloactinobacterium sp. RN3S43, a bacterium isolated from saline soil.</title>
        <authorList>
            <person name="Sun J.-Q."/>
        </authorList>
    </citation>
    <scope>NUCLEOTIDE SEQUENCE [LARGE SCALE GENOMIC DNA]</scope>
    <source>
        <strain evidence="9 10">RN3S43</strain>
    </source>
</reference>
<feature type="transmembrane region" description="Helical" evidence="7">
    <location>
        <begin position="199"/>
        <end position="220"/>
    </location>
</feature>
<dbReference type="GO" id="GO:0005886">
    <property type="term" value="C:plasma membrane"/>
    <property type="evidence" value="ECO:0007669"/>
    <property type="project" value="UniProtKB-SubCell"/>
</dbReference>
<keyword evidence="10" id="KW-1185">Reference proteome</keyword>
<gene>
    <name evidence="9" type="ORF">IM660_09750</name>
</gene>
<feature type="transmembrane region" description="Helical" evidence="7">
    <location>
        <begin position="21"/>
        <end position="41"/>
    </location>
</feature>
<evidence type="ECO:0000256" key="1">
    <source>
        <dbReference type="ARBA" id="ARBA00004651"/>
    </source>
</evidence>
<dbReference type="InterPro" id="IPR000515">
    <property type="entry name" value="MetI-like"/>
</dbReference>
<comment type="subcellular location">
    <subcellularLocation>
        <location evidence="1 7">Cell membrane</location>
        <topology evidence="1 7">Multi-pass membrane protein</topology>
    </subcellularLocation>
</comment>
<dbReference type="Pfam" id="PF00528">
    <property type="entry name" value="BPD_transp_1"/>
    <property type="match status" value="1"/>
</dbReference>
<keyword evidence="4 7" id="KW-0812">Transmembrane</keyword>
<evidence type="ECO:0000256" key="6">
    <source>
        <dbReference type="ARBA" id="ARBA00023136"/>
    </source>
</evidence>
<dbReference type="AlphaFoldDB" id="A0A7M1SY59"/>